<evidence type="ECO:0000313" key="3">
    <source>
        <dbReference type="Proteomes" id="UP000663869"/>
    </source>
</evidence>
<name>A0A817VRD9_9BILA</name>
<evidence type="ECO:0000313" key="2">
    <source>
        <dbReference type="EMBL" id="CAF3348094.1"/>
    </source>
</evidence>
<dbReference type="AlphaFoldDB" id="A0A817VRD9"/>
<organism evidence="2 3">
    <name type="scientific">Rotaria socialis</name>
    <dbReference type="NCBI Taxonomy" id="392032"/>
    <lineage>
        <taxon>Eukaryota</taxon>
        <taxon>Metazoa</taxon>
        <taxon>Spiralia</taxon>
        <taxon>Gnathifera</taxon>
        <taxon>Rotifera</taxon>
        <taxon>Eurotatoria</taxon>
        <taxon>Bdelloidea</taxon>
        <taxon>Philodinida</taxon>
        <taxon>Philodinidae</taxon>
        <taxon>Rotaria</taxon>
    </lineage>
</organism>
<comment type="caution">
    <text evidence="2">The sequence shown here is derived from an EMBL/GenBank/DDBJ whole genome shotgun (WGS) entry which is preliminary data.</text>
</comment>
<reference evidence="2" key="1">
    <citation type="submission" date="2021-02" db="EMBL/GenBank/DDBJ databases">
        <authorList>
            <person name="Nowell W R."/>
        </authorList>
    </citation>
    <scope>NUCLEOTIDE SEQUENCE</scope>
</reference>
<evidence type="ECO:0000256" key="1">
    <source>
        <dbReference type="SAM" id="SignalP"/>
    </source>
</evidence>
<dbReference type="Proteomes" id="UP000663869">
    <property type="component" value="Unassembled WGS sequence"/>
</dbReference>
<proteinExistence type="predicted"/>
<sequence length="78" mass="9252">MISLQFMFIQLLLRIVSKQAVMQPFDGVDNDHNEKVVQFCSCFFLTENMEENFLKLTKRRPHSKANLVELWGVRTRFS</sequence>
<keyword evidence="1" id="KW-0732">Signal</keyword>
<protein>
    <recommendedName>
        <fullName evidence="4">Secreted protein</fullName>
    </recommendedName>
</protein>
<feature type="signal peptide" evidence="1">
    <location>
        <begin position="1"/>
        <end position="22"/>
    </location>
</feature>
<evidence type="ECO:0008006" key="4">
    <source>
        <dbReference type="Google" id="ProtNLM"/>
    </source>
</evidence>
<feature type="chain" id="PRO_5032376308" description="Secreted protein" evidence="1">
    <location>
        <begin position="23"/>
        <end position="78"/>
    </location>
</feature>
<gene>
    <name evidence="2" type="ORF">FME351_LOCUS4224</name>
</gene>
<dbReference type="EMBL" id="CAJNYU010000295">
    <property type="protein sequence ID" value="CAF3348094.1"/>
    <property type="molecule type" value="Genomic_DNA"/>
</dbReference>
<accession>A0A817VRD9</accession>